<feature type="region of interest" description="Disordered" evidence="1">
    <location>
        <begin position="23"/>
        <end position="48"/>
    </location>
</feature>
<dbReference type="AlphaFoldDB" id="A0A4Q6XRK1"/>
<keyword evidence="2" id="KW-0732">Signal</keyword>
<evidence type="ECO:0000313" key="4">
    <source>
        <dbReference type="Proteomes" id="UP000292855"/>
    </source>
</evidence>
<feature type="compositionally biased region" description="Basic and acidic residues" evidence="1">
    <location>
        <begin position="114"/>
        <end position="126"/>
    </location>
</feature>
<comment type="caution">
    <text evidence="3">The sequence shown here is derived from an EMBL/GenBank/DDBJ whole genome shotgun (WGS) entry which is preliminary data.</text>
</comment>
<name>A0A4Q6XRK1_9SPHI</name>
<gene>
    <name evidence="3" type="ORF">EWE74_08590</name>
</gene>
<dbReference type="RefSeq" id="WP_130141053.1">
    <property type="nucleotide sequence ID" value="NZ_SGIT01000001.1"/>
</dbReference>
<keyword evidence="4" id="KW-1185">Reference proteome</keyword>
<dbReference type="EMBL" id="SGIT01000001">
    <property type="protein sequence ID" value="RZF62830.1"/>
    <property type="molecule type" value="Genomic_DNA"/>
</dbReference>
<evidence type="ECO:0008006" key="5">
    <source>
        <dbReference type="Google" id="ProtNLM"/>
    </source>
</evidence>
<evidence type="ECO:0000313" key="3">
    <source>
        <dbReference type="EMBL" id="RZF62830.1"/>
    </source>
</evidence>
<reference evidence="3 4" key="1">
    <citation type="submission" date="2019-02" db="EMBL/GenBank/DDBJ databases">
        <authorList>
            <person name="Li Y."/>
        </authorList>
    </citation>
    <scope>NUCLEOTIDE SEQUENCE [LARGE SCALE GENOMIC DNA]</scope>
    <source>
        <strain evidence="3 4">30C10-4-7</strain>
    </source>
</reference>
<dbReference type="OrthoDB" id="713884at2"/>
<accession>A0A4Q6XRK1</accession>
<dbReference type="Proteomes" id="UP000292855">
    <property type="component" value="Unassembled WGS sequence"/>
</dbReference>
<evidence type="ECO:0000256" key="2">
    <source>
        <dbReference type="SAM" id="SignalP"/>
    </source>
</evidence>
<feature type="chain" id="PRO_5020557563" description="DUF4890 domain-containing protein" evidence="2">
    <location>
        <begin position="21"/>
        <end position="158"/>
    </location>
</feature>
<organism evidence="3 4">
    <name type="scientific">Sphingobacterium corticibacterium</name>
    <dbReference type="NCBI Taxonomy" id="2484746"/>
    <lineage>
        <taxon>Bacteria</taxon>
        <taxon>Pseudomonadati</taxon>
        <taxon>Bacteroidota</taxon>
        <taxon>Sphingobacteriia</taxon>
        <taxon>Sphingobacteriales</taxon>
        <taxon>Sphingobacteriaceae</taxon>
        <taxon>Sphingobacterium</taxon>
    </lineage>
</organism>
<protein>
    <recommendedName>
        <fullName evidence="5">DUF4890 domain-containing protein</fullName>
    </recommendedName>
</protein>
<feature type="region of interest" description="Disordered" evidence="1">
    <location>
        <begin position="114"/>
        <end position="158"/>
    </location>
</feature>
<proteinExistence type="predicted"/>
<feature type="compositionally biased region" description="Basic and acidic residues" evidence="1">
    <location>
        <begin position="136"/>
        <end position="146"/>
    </location>
</feature>
<evidence type="ECO:0000256" key="1">
    <source>
        <dbReference type="SAM" id="MobiDB-lite"/>
    </source>
</evidence>
<sequence length="158" mass="18494">MKKALSLAVLFAGISLATFAQEQKETDHTFKRERKHPRMEKKITNRTPEEMAKVKTDHLDKRLKFTDAQRAEVYAVQLEQAKRVVVHRDEMKKMQSKWREEMKGSQEKMEKILTPEQKEQLKESYAQHRKGKAKGPRGEFRKKGTIERQVPATESTEG</sequence>
<feature type="signal peptide" evidence="2">
    <location>
        <begin position="1"/>
        <end position="20"/>
    </location>
</feature>